<proteinExistence type="inferred from homology"/>
<feature type="region of interest" description="Disordered" evidence="6">
    <location>
        <begin position="1"/>
        <end position="31"/>
    </location>
</feature>
<comment type="similarity">
    <text evidence="2">Belongs to the CD225/Dispanin family.</text>
</comment>
<keyword evidence="4 7" id="KW-1133">Transmembrane helix</keyword>
<evidence type="ECO:0000313" key="9">
    <source>
        <dbReference type="Proteomes" id="UP000886611"/>
    </source>
</evidence>
<dbReference type="InterPro" id="IPR051423">
    <property type="entry name" value="CD225/Dispanin"/>
</dbReference>
<reference evidence="8 9" key="1">
    <citation type="journal article" date="2021" name="Cell">
        <title>Tracing the genetic footprints of vertebrate landing in non-teleost ray-finned fishes.</title>
        <authorList>
            <person name="Bi X."/>
            <person name="Wang K."/>
            <person name="Yang L."/>
            <person name="Pan H."/>
            <person name="Jiang H."/>
            <person name="Wei Q."/>
            <person name="Fang M."/>
            <person name="Yu H."/>
            <person name="Zhu C."/>
            <person name="Cai Y."/>
            <person name="He Y."/>
            <person name="Gan X."/>
            <person name="Zeng H."/>
            <person name="Yu D."/>
            <person name="Zhu Y."/>
            <person name="Jiang H."/>
            <person name="Qiu Q."/>
            <person name="Yang H."/>
            <person name="Zhang Y.E."/>
            <person name="Wang W."/>
            <person name="Zhu M."/>
            <person name="He S."/>
            <person name="Zhang G."/>
        </authorList>
    </citation>
    <scope>NUCLEOTIDE SEQUENCE [LARGE SCALE GENOMIC DNA]</scope>
    <source>
        <strain evidence="8">Bchr_013</strain>
    </source>
</reference>
<sequence>MSKPYPDASPYPTAPAAWDPENKFSANIAPPPYQEPSPGGFGAGYQTGYPPQPQYNVYPAVPGQYGATPMGHPAAVTVQPGIYITQIPLAHPEPDYLGYSIFTMLCCCLPIGIAALIYSIMTRDANNIGNLDLARKHSRTARVLNHTALGIGICILVIWIGAVIAINFIH</sequence>
<feature type="transmembrane region" description="Helical" evidence="7">
    <location>
        <begin position="96"/>
        <end position="122"/>
    </location>
</feature>
<dbReference type="InterPro" id="IPR007593">
    <property type="entry name" value="CD225/Dispanin_fam"/>
</dbReference>
<evidence type="ECO:0000256" key="4">
    <source>
        <dbReference type="ARBA" id="ARBA00022989"/>
    </source>
</evidence>
<name>A0A8X7XP47_POLSE</name>
<evidence type="ECO:0000256" key="3">
    <source>
        <dbReference type="ARBA" id="ARBA00022692"/>
    </source>
</evidence>
<evidence type="ECO:0000313" key="8">
    <source>
        <dbReference type="EMBL" id="KAG2471337.1"/>
    </source>
</evidence>
<evidence type="ECO:0000256" key="2">
    <source>
        <dbReference type="ARBA" id="ARBA00006843"/>
    </source>
</evidence>
<dbReference type="GO" id="GO:0016020">
    <property type="term" value="C:membrane"/>
    <property type="evidence" value="ECO:0007669"/>
    <property type="project" value="UniProtKB-SubCell"/>
</dbReference>
<feature type="non-terminal residue" evidence="8">
    <location>
        <position position="1"/>
    </location>
</feature>
<protein>
    <submittedName>
        <fullName evidence="8">SYN1L protein</fullName>
    </submittedName>
</protein>
<keyword evidence="3 7" id="KW-0812">Transmembrane</keyword>
<evidence type="ECO:0000256" key="7">
    <source>
        <dbReference type="SAM" id="Phobius"/>
    </source>
</evidence>
<dbReference type="Proteomes" id="UP000886611">
    <property type="component" value="Unassembled WGS sequence"/>
</dbReference>
<dbReference type="AlphaFoldDB" id="A0A8X7XP47"/>
<evidence type="ECO:0000256" key="1">
    <source>
        <dbReference type="ARBA" id="ARBA00004370"/>
    </source>
</evidence>
<dbReference type="PANTHER" id="PTHR14948">
    <property type="entry name" value="NG5"/>
    <property type="match status" value="1"/>
</dbReference>
<comment type="subcellular location">
    <subcellularLocation>
        <location evidence="1">Membrane</location>
    </subcellularLocation>
</comment>
<keyword evidence="9" id="KW-1185">Reference proteome</keyword>
<feature type="transmembrane region" description="Helical" evidence="7">
    <location>
        <begin position="143"/>
        <end position="169"/>
    </location>
</feature>
<dbReference type="PANTHER" id="PTHR14948:SF46">
    <property type="entry name" value="DISPANIN SUBFAMILY A MEMBER 2B-LIKE-RELATED"/>
    <property type="match status" value="1"/>
</dbReference>
<keyword evidence="5 7" id="KW-0472">Membrane</keyword>
<evidence type="ECO:0000256" key="5">
    <source>
        <dbReference type="ARBA" id="ARBA00023136"/>
    </source>
</evidence>
<organism evidence="8 9">
    <name type="scientific">Polypterus senegalus</name>
    <name type="common">Senegal bichir</name>
    <dbReference type="NCBI Taxonomy" id="55291"/>
    <lineage>
        <taxon>Eukaryota</taxon>
        <taxon>Metazoa</taxon>
        <taxon>Chordata</taxon>
        <taxon>Craniata</taxon>
        <taxon>Vertebrata</taxon>
        <taxon>Euteleostomi</taxon>
        <taxon>Actinopterygii</taxon>
        <taxon>Polypteriformes</taxon>
        <taxon>Polypteridae</taxon>
        <taxon>Polypterus</taxon>
    </lineage>
</organism>
<comment type="caution">
    <text evidence="8">The sequence shown here is derived from an EMBL/GenBank/DDBJ whole genome shotgun (WGS) entry which is preliminary data.</text>
</comment>
<feature type="non-terminal residue" evidence="8">
    <location>
        <position position="170"/>
    </location>
</feature>
<accession>A0A8X7XP47</accession>
<evidence type="ECO:0000256" key="6">
    <source>
        <dbReference type="SAM" id="MobiDB-lite"/>
    </source>
</evidence>
<gene>
    <name evidence="8" type="primary">Syndig1l</name>
    <name evidence="8" type="ORF">GTO96_0006345</name>
</gene>
<dbReference type="Pfam" id="PF04505">
    <property type="entry name" value="CD225"/>
    <property type="match status" value="1"/>
</dbReference>
<dbReference type="EMBL" id="JAATIS010000094">
    <property type="protein sequence ID" value="KAG2471337.1"/>
    <property type="molecule type" value="Genomic_DNA"/>
</dbReference>